<name>A0AAV8GND1_9POAL</name>
<gene>
    <name evidence="1" type="ORF">LUZ62_016448</name>
</gene>
<dbReference type="PANTHER" id="PTHR15140:SF37">
    <property type="entry name" value="UBIQUITIN-LIKE DOMAIN-CONTAINING PROTEIN"/>
    <property type="match status" value="1"/>
</dbReference>
<dbReference type="AlphaFoldDB" id="A0AAV8GND1"/>
<evidence type="ECO:0000313" key="2">
    <source>
        <dbReference type="Proteomes" id="UP001140206"/>
    </source>
</evidence>
<comment type="caution">
    <text evidence="1">The sequence shown here is derived from an EMBL/GenBank/DDBJ whole genome shotgun (WGS) entry which is preliminary data.</text>
</comment>
<reference evidence="1" key="1">
    <citation type="submission" date="2022-08" db="EMBL/GenBank/DDBJ databases">
        <authorList>
            <person name="Marques A."/>
        </authorList>
    </citation>
    <scope>NUCLEOTIDE SEQUENCE</scope>
    <source>
        <strain evidence="1">RhyPub2mFocal</strain>
        <tissue evidence="1">Leaves</tissue>
    </source>
</reference>
<dbReference type="InterPro" id="IPR032675">
    <property type="entry name" value="LRR_dom_sf"/>
</dbReference>
<dbReference type="Gene3D" id="3.80.10.10">
    <property type="entry name" value="Ribonuclease Inhibitor"/>
    <property type="match status" value="1"/>
</dbReference>
<organism evidence="1 2">
    <name type="scientific">Rhynchospora pubera</name>
    <dbReference type="NCBI Taxonomy" id="906938"/>
    <lineage>
        <taxon>Eukaryota</taxon>
        <taxon>Viridiplantae</taxon>
        <taxon>Streptophyta</taxon>
        <taxon>Embryophyta</taxon>
        <taxon>Tracheophyta</taxon>
        <taxon>Spermatophyta</taxon>
        <taxon>Magnoliopsida</taxon>
        <taxon>Liliopsida</taxon>
        <taxon>Poales</taxon>
        <taxon>Cyperaceae</taxon>
        <taxon>Cyperoideae</taxon>
        <taxon>Rhynchosporeae</taxon>
        <taxon>Rhynchospora</taxon>
    </lineage>
</organism>
<protein>
    <submittedName>
        <fullName evidence="1">Disease resistance protein (CC-NBS-LRR class) family</fullName>
    </submittedName>
</protein>
<keyword evidence="2" id="KW-1185">Reference proteome</keyword>
<proteinExistence type="predicted"/>
<dbReference type="EMBL" id="JAMFTS010000001">
    <property type="protein sequence ID" value="KAJ4803882.1"/>
    <property type="molecule type" value="Genomic_DNA"/>
</dbReference>
<dbReference type="PANTHER" id="PTHR15140">
    <property type="entry name" value="TUBULIN-SPECIFIC CHAPERONE E"/>
    <property type="match status" value="1"/>
</dbReference>
<sequence length="315" mass="36016">MIQVVERNLSGSIEYCRIHDLLRDLAIEKAKENNFLQIISNRGDTCSNSSPMVRRAALLCHREDIMPYTAGAKEGLQGFDGGRWGSSPTRPGGGSAPAPKYKESFCNFLSEVPHLTTLCMKFYGAAEVPYERLDMSSFPCYNQMKTLEVVGKWNNYECIGGVNQYKALDIRLFPIHLIELKISLYDFEEDPMPVIEKLKNLRLLELSASDSRKQQKKKLCCSAGGFPRLEYLQLRELKSLEEWNVEKGGMPLLKDIFIYICYDLVTVPELQHMTKLNKFTLWNGHESLVERLQGEESYKLKHIPSIDIQFVQDAC</sequence>
<dbReference type="Proteomes" id="UP001140206">
    <property type="component" value="Chromosome 1"/>
</dbReference>
<accession>A0AAV8GND1</accession>
<evidence type="ECO:0000313" key="1">
    <source>
        <dbReference type="EMBL" id="KAJ4803882.1"/>
    </source>
</evidence>
<dbReference type="SUPFAM" id="SSF52058">
    <property type="entry name" value="L domain-like"/>
    <property type="match status" value="1"/>
</dbReference>